<protein>
    <submittedName>
        <fullName evidence="2">Uncharacterized protein</fullName>
    </submittedName>
</protein>
<feature type="region of interest" description="Disordered" evidence="1">
    <location>
        <begin position="318"/>
        <end position="341"/>
    </location>
</feature>
<organism evidence="2 3">
    <name type="scientific">Nitrospira japonica</name>
    <dbReference type="NCBI Taxonomy" id="1325564"/>
    <lineage>
        <taxon>Bacteria</taxon>
        <taxon>Pseudomonadati</taxon>
        <taxon>Nitrospirota</taxon>
        <taxon>Nitrospiria</taxon>
        <taxon>Nitrospirales</taxon>
        <taxon>Nitrospiraceae</taxon>
        <taxon>Nitrospira</taxon>
    </lineage>
</organism>
<dbReference type="AlphaFoldDB" id="A0A1W1I3F7"/>
<keyword evidence="3" id="KW-1185">Reference proteome</keyword>
<evidence type="ECO:0000313" key="3">
    <source>
        <dbReference type="Proteomes" id="UP000192042"/>
    </source>
</evidence>
<dbReference type="KEGG" id="nja:NSJP_1376"/>
<sequence length="341" mass="38365">MVHRIPRQGWKRSRRRRARPGRSRRLRGKARGSSMMDVSRACDSVMAGNEIPGLLRRFGVVKELKVVFRDQSMVDEPWPVDESVPEVAPDQNDDEMAGLPGLEERQGFKEFVKRAESPRQGNQRPGPDEEMHLSHGKIAELETEFRRDVRIRALLVRQGDVQSDRFGADVRSAAIRRFHDARAAAGDDHIVATVADLTGRRDEASEFARDVVILGERKLPSRDFQPPLPGPVIREPCRLILSRPQQLSGGLRLLHPGAAEDDNGRLNTLFALDQFRFQQFQAYAYGTQVVSLKELQIAIGWNVGRIGRQAFHNAGDYSGTGIERQFGDEERGEGDVRTDTA</sequence>
<feature type="region of interest" description="Disordered" evidence="1">
    <location>
        <begin position="113"/>
        <end position="134"/>
    </location>
</feature>
<dbReference type="Proteomes" id="UP000192042">
    <property type="component" value="Chromosome I"/>
</dbReference>
<feature type="compositionally biased region" description="Basic and acidic residues" evidence="1">
    <location>
        <begin position="325"/>
        <end position="341"/>
    </location>
</feature>
<name>A0A1W1I3F7_9BACT</name>
<feature type="compositionally biased region" description="Basic residues" evidence="1">
    <location>
        <begin position="1"/>
        <end position="30"/>
    </location>
</feature>
<evidence type="ECO:0000313" key="2">
    <source>
        <dbReference type="EMBL" id="SLM47547.1"/>
    </source>
</evidence>
<feature type="region of interest" description="Disordered" evidence="1">
    <location>
        <begin position="1"/>
        <end position="37"/>
    </location>
</feature>
<reference evidence="2 3" key="1">
    <citation type="submission" date="2017-03" db="EMBL/GenBank/DDBJ databases">
        <authorList>
            <person name="Afonso C.L."/>
            <person name="Miller P.J."/>
            <person name="Scott M.A."/>
            <person name="Spackman E."/>
            <person name="Goraichik I."/>
            <person name="Dimitrov K.M."/>
            <person name="Suarez D.L."/>
            <person name="Swayne D.E."/>
        </authorList>
    </citation>
    <scope>NUCLEOTIDE SEQUENCE [LARGE SCALE GENOMIC DNA]</scope>
    <source>
        <strain evidence="2">Genome sequencing of Nitrospira japonica strain NJ11</strain>
    </source>
</reference>
<dbReference type="STRING" id="1325564.NSJP_1376"/>
<accession>A0A1W1I3F7</accession>
<dbReference type="EMBL" id="LT828648">
    <property type="protein sequence ID" value="SLM47547.1"/>
    <property type="molecule type" value="Genomic_DNA"/>
</dbReference>
<gene>
    <name evidence="2" type="ORF">NSJP_1376</name>
</gene>
<evidence type="ECO:0000256" key="1">
    <source>
        <dbReference type="SAM" id="MobiDB-lite"/>
    </source>
</evidence>
<proteinExistence type="predicted"/>